<evidence type="ECO:0000313" key="3">
    <source>
        <dbReference type="Proteomes" id="UP000509597"/>
    </source>
</evidence>
<feature type="transmembrane region" description="Helical" evidence="1">
    <location>
        <begin position="214"/>
        <end position="231"/>
    </location>
</feature>
<proteinExistence type="predicted"/>
<dbReference type="EMBL" id="CP058627">
    <property type="protein sequence ID" value="QLG88019.1"/>
    <property type="molecule type" value="Genomic_DNA"/>
</dbReference>
<dbReference type="Proteomes" id="UP000509597">
    <property type="component" value="Chromosome"/>
</dbReference>
<keyword evidence="1" id="KW-1133">Transmembrane helix</keyword>
<feature type="transmembrane region" description="Helical" evidence="1">
    <location>
        <begin position="145"/>
        <end position="165"/>
    </location>
</feature>
<evidence type="ECO:0000256" key="1">
    <source>
        <dbReference type="SAM" id="Phobius"/>
    </source>
</evidence>
<keyword evidence="1" id="KW-0472">Membrane</keyword>
<organism evidence="2 3">
    <name type="scientific">Chitinibacter bivalviorum</name>
    <dbReference type="NCBI Taxonomy" id="2739434"/>
    <lineage>
        <taxon>Bacteria</taxon>
        <taxon>Pseudomonadati</taxon>
        <taxon>Pseudomonadota</taxon>
        <taxon>Betaproteobacteria</taxon>
        <taxon>Neisseriales</taxon>
        <taxon>Chitinibacteraceae</taxon>
        <taxon>Chitinibacter</taxon>
    </lineage>
</organism>
<keyword evidence="3" id="KW-1185">Reference proteome</keyword>
<feature type="transmembrane region" description="Helical" evidence="1">
    <location>
        <begin position="380"/>
        <end position="399"/>
    </location>
</feature>
<dbReference type="KEGG" id="chiz:HQ393_06955"/>
<keyword evidence="1" id="KW-0812">Transmembrane</keyword>
<feature type="transmembrane region" description="Helical" evidence="1">
    <location>
        <begin position="12"/>
        <end position="34"/>
    </location>
</feature>
<reference evidence="2 3" key="1">
    <citation type="submission" date="2020-07" db="EMBL/GenBank/DDBJ databases">
        <title>Complete genome sequence of Chitinibacter sp. 2T18.</title>
        <authorList>
            <person name="Bae J.-W."/>
            <person name="Choi J.-W."/>
        </authorList>
    </citation>
    <scope>NUCLEOTIDE SEQUENCE [LARGE SCALE GENOMIC DNA]</scope>
    <source>
        <strain evidence="2 3">2T18</strain>
    </source>
</reference>
<sequence>MFQPEFSLPVALPLRFFRTAPIWLALVALLAFGLDESDWQQRFSPAMLALTHLLMLGFVGNIMIGALLQVSAVLAGVKATNPVFWGQLLWLALQGGAALLAAGLWHMQPIWLQAAAVILFTSLGGLALWLLIALWRSGVATPLRWAIVGLGLTALSGVLLVSLLSTGWPAIALNDLLRAHIALGSIAWVVGLIIAVAFTVVPMFLVAPAWPSRLNCYLSLALLATVLAAALDARLLMLLALPVLSWLLALLKLLRHSQRRADPARYLWGWGGFNLLLVTVLIPWMDQWSSLLSTPSQAPIMLAAYFLFAGVLPIITAMLAKIIPFLLWMDFRLKIKSGGGLRHMGQLFPERWLKKLAYLCFSMGISFFPLYLLAFKSIPIILIIYAVALSYCIESALSIQNKAKILQS</sequence>
<feature type="transmembrane region" description="Helical" evidence="1">
    <location>
        <begin position="111"/>
        <end position="133"/>
    </location>
</feature>
<feature type="transmembrane region" description="Helical" evidence="1">
    <location>
        <begin position="266"/>
        <end position="285"/>
    </location>
</feature>
<dbReference type="AlphaFoldDB" id="A0A7H9BHK0"/>
<accession>A0A7H9BHK0</accession>
<protein>
    <submittedName>
        <fullName evidence="2">Uncharacterized protein</fullName>
    </submittedName>
</protein>
<dbReference type="RefSeq" id="WP_179358098.1">
    <property type="nucleotide sequence ID" value="NZ_CP058627.1"/>
</dbReference>
<gene>
    <name evidence="2" type="ORF">HQ393_06955</name>
</gene>
<feature type="transmembrane region" description="Helical" evidence="1">
    <location>
        <begin position="54"/>
        <end position="76"/>
    </location>
</feature>
<feature type="transmembrane region" description="Helical" evidence="1">
    <location>
        <begin position="237"/>
        <end position="254"/>
    </location>
</feature>
<feature type="transmembrane region" description="Helical" evidence="1">
    <location>
        <begin position="88"/>
        <end position="105"/>
    </location>
</feature>
<name>A0A7H9BHK0_9NEIS</name>
<feature type="transmembrane region" description="Helical" evidence="1">
    <location>
        <begin position="356"/>
        <end position="374"/>
    </location>
</feature>
<feature type="transmembrane region" description="Helical" evidence="1">
    <location>
        <begin position="185"/>
        <end position="207"/>
    </location>
</feature>
<evidence type="ECO:0000313" key="2">
    <source>
        <dbReference type="EMBL" id="QLG88019.1"/>
    </source>
</evidence>
<feature type="transmembrane region" description="Helical" evidence="1">
    <location>
        <begin position="305"/>
        <end position="328"/>
    </location>
</feature>